<reference evidence="2" key="1">
    <citation type="submission" date="2022-01" db="EMBL/GenBank/DDBJ databases">
        <title>Genome Sequence Resource for Two Populations of Ditylenchus destructor, the Migratory Endoparasitic Phytonematode.</title>
        <authorList>
            <person name="Zhang H."/>
            <person name="Lin R."/>
            <person name="Xie B."/>
        </authorList>
    </citation>
    <scope>NUCLEOTIDE SEQUENCE</scope>
    <source>
        <strain evidence="2">BazhouSP</strain>
    </source>
</reference>
<evidence type="ECO:0000313" key="2">
    <source>
        <dbReference type="EMBL" id="KAI1711548.1"/>
    </source>
</evidence>
<feature type="chain" id="PRO_5042230324" evidence="1">
    <location>
        <begin position="20"/>
        <end position="138"/>
    </location>
</feature>
<dbReference type="Proteomes" id="UP001201812">
    <property type="component" value="Unassembled WGS sequence"/>
</dbReference>
<gene>
    <name evidence="2" type="ORF">DdX_10009</name>
</gene>
<protein>
    <submittedName>
        <fullName evidence="2">Uncharacterized protein</fullName>
    </submittedName>
</protein>
<accession>A0AAD4N1K8</accession>
<proteinExistence type="predicted"/>
<name>A0AAD4N1K8_9BILA</name>
<sequence>MFWLPIAAIMQQGICLVQSLQKSCKRPKSNKPPGKTTPPQILDRLVQGKASASGKVTEQCPSKSPEGKMAERTVSFYLHPYKNTLRRYIGKFLGLTLSQRKSRRCSVKAKLSSNAAPNALTSLRFPFIGFSGTQGRYE</sequence>
<feature type="signal peptide" evidence="1">
    <location>
        <begin position="1"/>
        <end position="19"/>
    </location>
</feature>
<evidence type="ECO:0000313" key="3">
    <source>
        <dbReference type="Proteomes" id="UP001201812"/>
    </source>
</evidence>
<keyword evidence="3" id="KW-1185">Reference proteome</keyword>
<organism evidence="2 3">
    <name type="scientific">Ditylenchus destructor</name>
    <dbReference type="NCBI Taxonomy" id="166010"/>
    <lineage>
        <taxon>Eukaryota</taxon>
        <taxon>Metazoa</taxon>
        <taxon>Ecdysozoa</taxon>
        <taxon>Nematoda</taxon>
        <taxon>Chromadorea</taxon>
        <taxon>Rhabditida</taxon>
        <taxon>Tylenchina</taxon>
        <taxon>Tylenchomorpha</taxon>
        <taxon>Sphaerularioidea</taxon>
        <taxon>Anguinidae</taxon>
        <taxon>Anguininae</taxon>
        <taxon>Ditylenchus</taxon>
    </lineage>
</organism>
<comment type="caution">
    <text evidence="2">The sequence shown here is derived from an EMBL/GenBank/DDBJ whole genome shotgun (WGS) entry which is preliminary data.</text>
</comment>
<dbReference type="EMBL" id="JAKKPZ010000021">
    <property type="protein sequence ID" value="KAI1711548.1"/>
    <property type="molecule type" value="Genomic_DNA"/>
</dbReference>
<keyword evidence="1" id="KW-0732">Signal</keyword>
<dbReference type="AlphaFoldDB" id="A0AAD4N1K8"/>
<evidence type="ECO:0000256" key="1">
    <source>
        <dbReference type="SAM" id="SignalP"/>
    </source>
</evidence>